<accession>A0A9D9ERV4</accession>
<evidence type="ECO:0000313" key="3">
    <source>
        <dbReference type="EMBL" id="MBO8451958.1"/>
    </source>
</evidence>
<dbReference type="Proteomes" id="UP000823661">
    <property type="component" value="Unassembled WGS sequence"/>
</dbReference>
<feature type="domain" description="VanZ-like" evidence="2">
    <location>
        <begin position="44"/>
        <end position="123"/>
    </location>
</feature>
<feature type="transmembrane region" description="Helical" evidence="1">
    <location>
        <begin position="7"/>
        <end position="27"/>
    </location>
</feature>
<reference evidence="3" key="1">
    <citation type="submission" date="2020-10" db="EMBL/GenBank/DDBJ databases">
        <authorList>
            <person name="Gilroy R."/>
        </authorList>
    </citation>
    <scope>NUCLEOTIDE SEQUENCE</scope>
    <source>
        <strain evidence="3">B1-20833</strain>
    </source>
</reference>
<feature type="transmembrane region" description="Helical" evidence="1">
    <location>
        <begin position="109"/>
        <end position="128"/>
    </location>
</feature>
<proteinExistence type="predicted"/>
<evidence type="ECO:0000313" key="4">
    <source>
        <dbReference type="Proteomes" id="UP000823661"/>
    </source>
</evidence>
<organism evidence="3 4">
    <name type="scientific">Candidatus Cryptobacteroides intestinavium</name>
    <dbReference type="NCBI Taxonomy" id="2840766"/>
    <lineage>
        <taxon>Bacteria</taxon>
        <taxon>Pseudomonadati</taxon>
        <taxon>Bacteroidota</taxon>
        <taxon>Bacteroidia</taxon>
        <taxon>Bacteroidales</taxon>
        <taxon>Candidatus Cryptobacteroides</taxon>
    </lineage>
</organism>
<dbReference type="PANTHER" id="PTHR28008:SF1">
    <property type="entry name" value="DOMAIN PROTEIN, PUTATIVE (AFU_ORTHOLOGUE AFUA_3G10980)-RELATED"/>
    <property type="match status" value="1"/>
</dbReference>
<keyword evidence="1" id="KW-1133">Transmembrane helix</keyword>
<comment type="caution">
    <text evidence="3">The sequence shown here is derived from an EMBL/GenBank/DDBJ whole genome shotgun (WGS) entry which is preliminary data.</text>
</comment>
<dbReference type="NCBIfam" id="NF037970">
    <property type="entry name" value="vanZ_1"/>
    <property type="match status" value="1"/>
</dbReference>
<sequence length="132" mass="14966">MDRIRTISRILLILYVIAVGILCFSRFNTGIDLSSTWFGIPKDKVVHFTMFLPYPILMYAAFFRYEKRPARLILFLVIVIAAGMILAGATELIQGELKYRSADIMDFRADSLGIFTGSIITLIAWILVGKKK</sequence>
<dbReference type="AlphaFoldDB" id="A0A9D9ERV4"/>
<dbReference type="PANTHER" id="PTHR28008">
    <property type="entry name" value="DOMAIN PROTEIN, PUTATIVE (AFU_ORTHOLOGUE AFUA_3G10980)-RELATED"/>
    <property type="match status" value="1"/>
</dbReference>
<protein>
    <submittedName>
        <fullName evidence="3">VanZ family protein</fullName>
    </submittedName>
</protein>
<feature type="transmembrane region" description="Helical" evidence="1">
    <location>
        <begin position="47"/>
        <end position="65"/>
    </location>
</feature>
<evidence type="ECO:0000256" key="1">
    <source>
        <dbReference type="SAM" id="Phobius"/>
    </source>
</evidence>
<keyword evidence="1" id="KW-0472">Membrane</keyword>
<dbReference type="InterPro" id="IPR006976">
    <property type="entry name" value="VanZ-like"/>
</dbReference>
<name>A0A9D9ERV4_9BACT</name>
<dbReference type="Pfam" id="PF04892">
    <property type="entry name" value="VanZ"/>
    <property type="match status" value="1"/>
</dbReference>
<gene>
    <name evidence="3" type="ORF">IAC06_03625</name>
</gene>
<dbReference type="EMBL" id="JADIMI010000034">
    <property type="protein sequence ID" value="MBO8451958.1"/>
    <property type="molecule type" value="Genomic_DNA"/>
</dbReference>
<keyword evidence="1" id="KW-0812">Transmembrane</keyword>
<evidence type="ECO:0000259" key="2">
    <source>
        <dbReference type="Pfam" id="PF04892"/>
    </source>
</evidence>
<feature type="transmembrane region" description="Helical" evidence="1">
    <location>
        <begin position="72"/>
        <end position="89"/>
    </location>
</feature>
<reference evidence="3" key="2">
    <citation type="journal article" date="2021" name="PeerJ">
        <title>Extensive microbial diversity within the chicken gut microbiome revealed by metagenomics and culture.</title>
        <authorList>
            <person name="Gilroy R."/>
            <person name="Ravi A."/>
            <person name="Getino M."/>
            <person name="Pursley I."/>
            <person name="Horton D.L."/>
            <person name="Alikhan N.F."/>
            <person name="Baker D."/>
            <person name="Gharbi K."/>
            <person name="Hall N."/>
            <person name="Watson M."/>
            <person name="Adriaenssens E.M."/>
            <person name="Foster-Nyarko E."/>
            <person name="Jarju S."/>
            <person name="Secka A."/>
            <person name="Antonio M."/>
            <person name="Oren A."/>
            <person name="Chaudhuri R.R."/>
            <person name="La Ragione R."/>
            <person name="Hildebrand F."/>
            <person name="Pallen M.J."/>
        </authorList>
    </citation>
    <scope>NUCLEOTIDE SEQUENCE</scope>
    <source>
        <strain evidence="3">B1-20833</strain>
    </source>
</reference>